<dbReference type="InterPro" id="IPR006633">
    <property type="entry name" value="Carb-bd_sugar_hydrolysis-dom"/>
</dbReference>
<sequence length="422" mass="44897">MLRRLTLSSLLAATLAAVSAQAAETVVAPAPGALQAAIDNAQPGDVLRLRPGVYSGAIVIDKPLTVEGAEGVEIQGGGTGTVITVTAPDVVVSRVRVSGSGSSHQSIDSGIKLTKTADRGVVLDSESIGNLYGIDIHGARDARVAGNLVVGRTDFRMNERGNGIYVWNAPGAAIEGNTIRQGRDGIFVNTSARNVIRDNRFQDLRFAVHYMYAGDGEIVGNVSVGNHLGYALMFSDGLTVRDNISIDDRDYGIMLNYANGATIEGNYVRAAAEKCLFMYNANKNRLADNRFEACEIGIHFTAGSDRNTIVGNAFIGNQTQVKYVGTRYLEWSEAGRGNYWSDHAAFDVNGDGIADSAYRPNDIIDQVLWTQPAAKLLLGSPAVQLVRWSQSQFPALLPGGVVDSAPLMTPVDIPVPGEGSRS</sequence>
<evidence type="ECO:0000313" key="6">
    <source>
        <dbReference type="EMBL" id="MCT8973640.1"/>
    </source>
</evidence>
<dbReference type="Pfam" id="PF05048">
    <property type="entry name" value="NosD"/>
    <property type="match status" value="1"/>
</dbReference>
<dbReference type="InterPro" id="IPR026464">
    <property type="entry name" value="NosD_copper_fam"/>
</dbReference>
<keyword evidence="3" id="KW-0833">Ubl conjugation pathway</keyword>
<dbReference type="InterPro" id="IPR011050">
    <property type="entry name" value="Pectin_lyase_fold/virulence"/>
</dbReference>
<keyword evidence="2" id="KW-0677">Repeat</keyword>
<dbReference type="PANTHER" id="PTHR22990">
    <property type="entry name" value="F-BOX ONLY PROTEIN"/>
    <property type="match status" value="1"/>
</dbReference>
<dbReference type="Proteomes" id="UP001320898">
    <property type="component" value="Unassembled WGS sequence"/>
</dbReference>
<comment type="caution">
    <text evidence="6">The sequence shown here is derived from an EMBL/GenBank/DDBJ whole genome shotgun (WGS) entry which is preliminary data.</text>
</comment>
<accession>A0AAW5R532</accession>
<dbReference type="RefSeq" id="WP_261617221.1">
    <property type="nucleotide sequence ID" value="NZ_JALIDZ010000008.1"/>
</dbReference>
<dbReference type="InterPro" id="IPR007742">
    <property type="entry name" value="NosD_dom"/>
</dbReference>
<dbReference type="PANTHER" id="PTHR22990:SF15">
    <property type="entry name" value="F-BOX ONLY PROTEIN 10"/>
    <property type="match status" value="1"/>
</dbReference>
<dbReference type="AlphaFoldDB" id="A0AAW5R532"/>
<name>A0AAW5R532_9HYPH</name>
<feature type="domain" description="Carbohydrate-binding/sugar hydrolysis" evidence="5">
    <location>
        <begin position="41"/>
        <end position="189"/>
    </location>
</feature>
<dbReference type="NCBIfam" id="TIGR04247">
    <property type="entry name" value="NosD_copper_fam"/>
    <property type="match status" value="1"/>
</dbReference>
<dbReference type="SUPFAM" id="SSF51126">
    <property type="entry name" value="Pectin lyase-like"/>
    <property type="match status" value="1"/>
</dbReference>
<dbReference type="EMBL" id="JALIDZ010000008">
    <property type="protein sequence ID" value="MCT8973640.1"/>
    <property type="molecule type" value="Genomic_DNA"/>
</dbReference>
<keyword evidence="4" id="KW-0732">Signal</keyword>
<evidence type="ECO:0000256" key="1">
    <source>
        <dbReference type="ARBA" id="ARBA00004906"/>
    </source>
</evidence>
<dbReference type="InterPro" id="IPR022441">
    <property type="entry name" value="Para_beta_helix_rpt-2"/>
</dbReference>
<protein>
    <submittedName>
        <fullName evidence="6">Nitrous oxide reductase family maturation protein NosD</fullName>
    </submittedName>
</protein>
<dbReference type="Gene3D" id="2.160.20.10">
    <property type="entry name" value="Single-stranded right-handed beta-helix, Pectin lyase-like"/>
    <property type="match status" value="1"/>
</dbReference>
<dbReference type="InterPro" id="IPR012334">
    <property type="entry name" value="Pectin_lyas_fold"/>
</dbReference>
<proteinExistence type="predicted"/>
<keyword evidence="7" id="KW-1185">Reference proteome</keyword>
<evidence type="ECO:0000256" key="2">
    <source>
        <dbReference type="ARBA" id="ARBA00022737"/>
    </source>
</evidence>
<dbReference type="NCBIfam" id="TIGR03804">
    <property type="entry name" value="para_beta_helix"/>
    <property type="match status" value="1"/>
</dbReference>
<evidence type="ECO:0000256" key="3">
    <source>
        <dbReference type="ARBA" id="ARBA00022786"/>
    </source>
</evidence>
<dbReference type="SMART" id="SM00710">
    <property type="entry name" value="PbH1"/>
    <property type="match status" value="9"/>
</dbReference>
<reference evidence="6 7" key="1">
    <citation type="submission" date="2022-04" db="EMBL/GenBank/DDBJ databases">
        <authorList>
            <person name="Ye Y.-Q."/>
            <person name="Du Z.-J."/>
        </authorList>
    </citation>
    <scope>NUCLEOTIDE SEQUENCE [LARGE SCALE GENOMIC DNA]</scope>
    <source>
        <strain evidence="6 7">A6E488</strain>
    </source>
</reference>
<organism evidence="6 7">
    <name type="scientific">Microbaculum marinisediminis</name>
    <dbReference type="NCBI Taxonomy" id="2931392"/>
    <lineage>
        <taxon>Bacteria</taxon>
        <taxon>Pseudomonadati</taxon>
        <taxon>Pseudomonadota</taxon>
        <taxon>Alphaproteobacteria</taxon>
        <taxon>Hyphomicrobiales</taxon>
        <taxon>Tepidamorphaceae</taxon>
        <taxon>Microbaculum</taxon>
    </lineage>
</organism>
<dbReference type="InterPro" id="IPR051550">
    <property type="entry name" value="SCF-Subunits/Alg-Epimerases"/>
</dbReference>
<feature type="domain" description="Carbohydrate-binding/sugar hydrolysis" evidence="5">
    <location>
        <begin position="195"/>
        <end position="356"/>
    </location>
</feature>
<evidence type="ECO:0000256" key="4">
    <source>
        <dbReference type="SAM" id="SignalP"/>
    </source>
</evidence>
<gene>
    <name evidence="6" type="ORF">MUB46_17390</name>
</gene>
<evidence type="ECO:0000259" key="5">
    <source>
        <dbReference type="SMART" id="SM00722"/>
    </source>
</evidence>
<evidence type="ECO:0000313" key="7">
    <source>
        <dbReference type="Proteomes" id="UP001320898"/>
    </source>
</evidence>
<feature type="chain" id="PRO_5043487577" evidence="4">
    <location>
        <begin position="23"/>
        <end position="422"/>
    </location>
</feature>
<dbReference type="SMART" id="SM00722">
    <property type="entry name" value="CASH"/>
    <property type="match status" value="2"/>
</dbReference>
<dbReference type="InterPro" id="IPR006626">
    <property type="entry name" value="PbH1"/>
</dbReference>
<comment type="pathway">
    <text evidence="1">Protein modification; protein ubiquitination.</text>
</comment>
<feature type="signal peptide" evidence="4">
    <location>
        <begin position="1"/>
        <end position="22"/>
    </location>
</feature>